<dbReference type="GO" id="GO:0002116">
    <property type="term" value="C:semaphorin receptor complex"/>
    <property type="evidence" value="ECO:0007669"/>
    <property type="project" value="TreeGrafter"/>
</dbReference>
<protein>
    <submittedName>
        <fullName evidence="2">Uncharacterized protein</fullName>
    </submittedName>
</protein>
<evidence type="ECO:0000256" key="1">
    <source>
        <dbReference type="SAM" id="Phobius"/>
    </source>
</evidence>
<dbReference type="PANTHER" id="PTHR22625:SF70">
    <property type="entry name" value="PLEXIN A, ISOFORM A"/>
    <property type="match status" value="1"/>
</dbReference>
<evidence type="ECO:0000313" key="2">
    <source>
        <dbReference type="EMBL" id="KAF6033995.1"/>
    </source>
</evidence>
<dbReference type="GO" id="GO:0017154">
    <property type="term" value="F:semaphorin receptor activity"/>
    <property type="evidence" value="ECO:0007669"/>
    <property type="project" value="InterPro"/>
</dbReference>
<dbReference type="EMBL" id="VXIV02001185">
    <property type="protein sequence ID" value="KAF6033995.1"/>
    <property type="molecule type" value="Genomic_DNA"/>
</dbReference>
<keyword evidence="1" id="KW-0472">Membrane</keyword>
<organism evidence="2 3">
    <name type="scientific">Bugula neritina</name>
    <name type="common">Brown bryozoan</name>
    <name type="synonym">Sertularia neritina</name>
    <dbReference type="NCBI Taxonomy" id="10212"/>
    <lineage>
        <taxon>Eukaryota</taxon>
        <taxon>Metazoa</taxon>
        <taxon>Spiralia</taxon>
        <taxon>Lophotrochozoa</taxon>
        <taxon>Bryozoa</taxon>
        <taxon>Gymnolaemata</taxon>
        <taxon>Cheilostomatida</taxon>
        <taxon>Flustrina</taxon>
        <taxon>Buguloidea</taxon>
        <taxon>Bugulidae</taxon>
        <taxon>Bugula</taxon>
    </lineage>
</organism>
<dbReference type="InterPro" id="IPR031148">
    <property type="entry name" value="Plexin"/>
</dbReference>
<accession>A0A7J7K727</accession>
<keyword evidence="3" id="KW-1185">Reference proteome</keyword>
<evidence type="ECO:0000313" key="3">
    <source>
        <dbReference type="Proteomes" id="UP000593567"/>
    </source>
</evidence>
<dbReference type="GO" id="GO:0005886">
    <property type="term" value="C:plasma membrane"/>
    <property type="evidence" value="ECO:0007669"/>
    <property type="project" value="TreeGrafter"/>
</dbReference>
<keyword evidence="1" id="KW-0812">Transmembrane</keyword>
<keyword evidence="1" id="KW-1133">Transmembrane helix</keyword>
<dbReference type="AlphaFoldDB" id="A0A7J7K727"/>
<proteinExistence type="predicted"/>
<name>A0A7J7K727_BUGNE</name>
<sequence length="305" mass="33396">MGNFSQQITSIKYFVGRRVEFQIPAYEEEGADINDCLIQISSLDGRVYKVVHYQYLPNPHITSISRTSAIVSVVYCTICYSGGVTIEFNGTHMSSAHSFSLQFHLSSADNSSSQQFSTQDITTCFSVSLGSDELNLTAVLIGDSKPIEAHMENSSTQFPFTIQNVQPSFKFNPCSCSTFHAEADKILIVKGDNLKTSLLPVDYKVYLVDDDVSTIIPCNVVELMEKKLKCEPIFNQSYLSIQSTETWPVSIEVQVGKFNLSAGYLTISNEPLATNTPNNAAPFKTGLIAVGLIAGLVLVISGVAR</sequence>
<dbReference type="Proteomes" id="UP000593567">
    <property type="component" value="Unassembled WGS sequence"/>
</dbReference>
<dbReference type="PANTHER" id="PTHR22625">
    <property type="entry name" value="PLEXIN"/>
    <property type="match status" value="1"/>
</dbReference>
<reference evidence="2" key="1">
    <citation type="submission" date="2020-06" db="EMBL/GenBank/DDBJ databases">
        <title>Draft genome of Bugula neritina, a colonial animal packing powerful symbionts and potential medicines.</title>
        <authorList>
            <person name="Rayko M."/>
        </authorList>
    </citation>
    <scope>NUCLEOTIDE SEQUENCE [LARGE SCALE GENOMIC DNA]</scope>
    <source>
        <strain evidence="2">Kwan_BN1</strain>
    </source>
</reference>
<feature type="transmembrane region" description="Helical" evidence="1">
    <location>
        <begin position="286"/>
        <end position="304"/>
    </location>
</feature>
<gene>
    <name evidence="2" type="ORF">EB796_007698</name>
</gene>
<comment type="caution">
    <text evidence="2">The sequence shown here is derived from an EMBL/GenBank/DDBJ whole genome shotgun (WGS) entry which is preliminary data.</text>
</comment>
<dbReference type="GO" id="GO:0030334">
    <property type="term" value="P:regulation of cell migration"/>
    <property type="evidence" value="ECO:0007669"/>
    <property type="project" value="TreeGrafter"/>
</dbReference>